<evidence type="ECO:0000313" key="3">
    <source>
        <dbReference type="Proteomes" id="UP000823749"/>
    </source>
</evidence>
<keyword evidence="3" id="KW-1185">Reference proteome</keyword>
<organism evidence="2 3">
    <name type="scientific">Rhododendron griersonianum</name>
    <dbReference type="NCBI Taxonomy" id="479676"/>
    <lineage>
        <taxon>Eukaryota</taxon>
        <taxon>Viridiplantae</taxon>
        <taxon>Streptophyta</taxon>
        <taxon>Embryophyta</taxon>
        <taxon>Tracheophyta</taxon>
        <taxon>Spermatophyta</taxon>
        <taxon>Magnoliopsida</taxon>
        <taxon>eudicotyledons</taxon>
        <taxon>Gunneridae</taxon>
        <taxon>Pentapetalae</taxon>
        <taxon>asterids</taxon>
        <taxon>Ericales</taxon>
        <taxon>Ericaceae</taxon>
        <taxon>Ericoideae</taxon>
        <taxon>Rhodoreae</taxon>
        <taxon>Rhododendron</taxon>
    </lineage>
</organism>
<accession>A0AAV6KBF7</accession>
<name>A0AAV6KBF7_9ERIC</name>
<reference evidence="2" key="1">
    <citation type="submission" date="2020-08" db="EMBL/GenBank/DDBJ databases">
        <title>Plant Genome Project.</title>
        <authorList>
            <person name="Zhang R.-G."/>
        </authorList>
    </citation>
    <scope>NUCLEOTIDE SEQUENCE</scope>
    <source>
        <strain evidence="2">WSP0</strain>
        <tissue evidence="2">Leaf</tissue>
    </source>
</reference>
<evidence type="ECO:0000313" key="2">
    <source>
        <dbReference type="EMBL" id="KAG5549776.1"/>
    </source>
</evidence>
<dbReference type="AlphaFoldDB" id="A0AAV6KBF7"/>
<evidence type="ECO:0000256" key="1">
    <source>
        <dbReference type="SAM" id="Coils"/>
    </source>
</evidence>
<dbReference type="EMBL" id="JACTNZ010000005">
    <property type="protein sequence ID" value="KAG5549776.1"/>
    <property type="molecule type" value="Genomic_DNA"/>
</dbReference>
<keyword evidence="1" id="KW-0175">Coiled coil</keyword>
<protein>
    <submittedName>
        <fullName evidence="2">Uncharacterized protein</fullName>
    </submittedName>
</protein>
<dbReference type="Proteomes" id="UP000823749">
    <property type="component" value="Chromosome 5"/>
</dbReference>
<comment type="caution">
    <text evidence="2">The sequence shown here is derived from an EMBL/GenBank/DDBJ whole genome shotgun (WGS) entry which is preliminary data.</text>
</comment>
<gene>
    <name evidence="2" type="ORF">RHGRI_014924</name>
</gene>
<feature type="coiled-coil region" evidence="1">
    <location>
        <begin position="34"/>
        <end position="61"/>
    </location>
</feature>
<sequence length="159" mass="18322">MYQSITSPTPLLRHVMKEMSDVKDRSDELSIPGERSIHQAIEKLERRLNRSRRKIRKKKSLSEFGFKEAKMLKKYKKVPTSSLSSHAICNRNSLLIKQARKCMDIGATLDVKYYGGERETIKKYYIELEEGKISDKEIDGIVDGAFDDLEECASISVEF</sequence>
<proteinExistence type="predicted"/>